<organism evidence="2">
    <name type="scientific">Acromyrmex echinatior</name>
    <name type="common">Panamanian leafcutter ant</name>
    <name type="synonym">Acromyrmex octospinosus echinatior</name>
    <dbReference type="NCBI Taxonomy" id="103372"/>
    <lineage>
        <taxon>Eukaryota</taxon>
        <taxon>Metazoa</taxon>
        <taxon>Ecdysozoa</taxon>
        <taxon>Arthropoda</taxon>
        <taxon>Hexapoda</taxon>
        <taxon>Insecta</taxon>
        <taxon>Pterygota</taxon>
        <taxon>Neoptera</taxon>
        <taxon>Endopterygota</taxon>
        <taxon>Hymenoptera</taxon>
        <taxon>Apocrita</taxon>
        <taxon>Aculeata</taxon>
        <taxon>Formicoidea</taxon>
        <taxon>Formicidae</taxon>
        <taxon>Myrmicinae</taxon>
        <taxon>Acromyrmex</taxon>
    </lineage>
</organism>
<dbReference type="AlphaFoldDB" id="F4X4P0"/>
<reference evidence="1" key="1">
    <citation type="submission" date="2011-02" db="EMBL/GenBank/DDBJ databases">
        <title>The genome of the leaf-cutting ant Acromyrmex echinatior suggests key adaptations to social evolution and fungus farming.</title>
        <authorList>
            <person name="Nygaard S."/>
            <person name="Zhang G."/>
        </authorList>
    </citation>
    <scope>NUCLEOTIDE SEQUENCE</scope>
</reference>
<proteinExistence type="predicted"/>
<dbReference type="Proteomes" id="UP000007755">
    <property type="component" value="Unassembled WGS sequence"/>
</dbReference>
<dbReference type="EMBL" id="GL888668">
    <property type="protein sequence ID" value="EGI58594.1"/>
    <property type="molecule type" value="Genomic_DNA"/>
</dbReference>
<dbReference type="OrthoDB" id="8185860at2759"/>
<sequence length="41" mass="4632">LLRSTKPCQLIAGNMFVMSMENFSSILKVSLSYFTMLTSLQ</sequence>
<keyword evidence="2" id="KW-1185">Reference proteome</keyword>
<evidence type="ECO:0000313" key="1">
    <source>
        <dbReference type="EMBL" id="EGI58594.1"/>
    </source>
</evidence>
<evidence type="ECO:0000313" key="2">
    <source>
        <dbReference type="Proteomes" id="UP000007755"/>
    </source>
</evidence>
<accession>F4X4P0</accession>
<gene>
    <name evidence="1" type="ORF">G5I_13309</name>
</gene>
<name>F4X4P0_ACREC</name>
<feature type="non-terminal residue" evidence="1">
    <location>
        <position position="1"/>
    </location>
</feature>
<protein>
    <submittedName>
        <fullName evidence="1">Uncharacterized protein</fullName>
    </submittedName>
</protein>
<dbReference type="InParanoid" id="F4X4P0"/>